<dbReference type="RefSeq" id="XP_028151432.1">
    <property type="nucleotide sequence ID" value="XM_028295631.1"/>
</dbReference>
<evidence type="ECO:0000313" key="1">
    <source>
        <dbReference type="RefSeq" id="XP_028151432.1"/>
    </source>
</evidence>
<protein>
    <submittedName>
        <fullName evidence="1">Uncharacterized protein LOC114344798</fullName>
    </submittedName>
</protein>
<gene>
    <name evidence="1" type="primary">LOC114344798</name>
</gene>
<proteinExistence type="predicted"/>
<sequence>MDFLNLVLINELNDVAERHNLNLERRLLRDTSNPFEIDDLIFIKYFRVSKNITGQVIETLQPVMDEKIRGTKIDLELKVLAVLNFLGNGSYQQCTELGNDVIGDIWDAVNIGMVKGESVIEGCNEEVFDDANKIGTSCGRVLSTVFAVVGTVVKF</sequence>
<organism evidence="1">
    <name type="scientific">Diabrotica virgifera virgifera</name>
    <name type="common">western corn rootworm</name>
    <dbReference type="NCBI Taxonomy" id="50390"/>
    <lineage>
        <taxon>Eukaryota</taxon>
        <taxon>Metazoa</taxon>
        <taxon>Ecdysozoa</taxon>
        <taxon>Arthropoda</taxon>
        <taxon>Hexapoda</taxon>
        <taxon>Insecta</taxon>
        <taxon>Pterygota</taxon>
        <taxon>Neoptera</taxon>
        <taxon>Endopterygota</taxon>
        <taxon>Coleoptera</taxon>
        <taxon>Polyphaga</taxon>
        <taxon>Cucujiformia</taxon>
        <taxon>Chrysomeloidea</taxon>
        <taxon>Chrysomelidae</taxon>
        <taxon>Galerucinae</taxon>
        <taxon>Diabroticina</taxon>
        <taxon>Diabroticites</taxon>
        <taxon>Diabrotica</taxon>
    </lineage>
</organism>
<accession>A0A6P7GZ70</accession>
<name>A0A6P7GZ70_DIAVI</name>
<dbReference type="InParanoid" id="A0A6P7GZ70"/>
<dbReference type="AlphaFoldDB" id="A0A6P7GZ70"/>
<reference evidence="1" key="1">
    <citation type="submission" date="2025-08" db="UniProtKB">
        <authorList>
            <consortium name="RefSeq"/>
        </authorList>
    </citation>
    <scope>IDENTIFICATION</scope>
    <source>
        <tissue evidence="1">Whole insect</tissue>
    </source>
</reference>